<dbReference type="CDD" id="cd21120">
    <property type="entry name" value="SPASM_anSME"/>
    <property type="match status" value="1"/>
</dbReference>
<evidence type="ECO:0000256" key="2">
    <source>
        <dbReference type="ARBA" id="ARBA00022485"/>
    </source>
</evidence>
<evidence type="ECO:0000256" key="7">
    <source>
        <dbReference type="ARBA" id="ARBA00023601"/>
    </source>
</evidence>
<accession>A0A212S6L9</accession>
<dbReference type="Pfam" id="PF02810">
    <property type="entry name" value="SEC-C"/>
    <property type="match status" value="1"/>
</dbReference>
<organism evidence="9 10">
    <name type="scientific">Rhodoblastus acidophilus</name>
    <name type="common">Rhodopseudomonas acidophila</name>
    <dbReference type="NCBI Taxonomy" id="1074"/>
    <lineage>
        <taxon>Bacteria</taxon>
        <taxon>Pseudomonadati</taxon>
        <taxon>Pseudomonadota</taxon>
        <taxon>Alphaproteobacteria</taxon>
        <taxon>Hyphomicrobiales</taxon>
        <taxon>Rhodoblastaceae</taxon>
        <taxon>Rhodoblastus</taxon>
    </lineage>
</organism>
<name>A0A212S6L9_RHOAC</name>
<evidence type="ECO:0000256" key="6">
    <source>
        <dbReference type="ARBA" id="ARBA00023014"/>
    </source>
</evidence>
<dbReference type="SUPFAM" id="SSF102114">
    <property type="entry name" value="Radical SAM enzymes"/>
    <property type="match status" value="1"/>
</dbReference>
<proteinExistence type="inferred from homology"/>
<dbReference type="RefSeq" id="WP_088522068.1">
    <property type="nucleotide sequence ID" value="NZ_FYDG01000014.1"/>
</dbReference>
<gene>
    <name evidence="9" type="ORF">SAMN06265338_11415</name>
</gene>
<evidence type="ECO:0000256" key="4">
    <source>
        <dbReference type="ARBA" id="ARBA00022723"/>
    </source>
</evidence>
<dbReference type="Pfam" id="PF13186">
    <property type="entry name" value="SPASM"/>
    <property type="match status" value="1"/>
</dbReference>
<evidence type="ECO:0000259" key="8">
    <source>
        <dbReference type="PROSITE" id="PS51918"/>
    </source>
</evidence>
<keyword evidence="5" id="KW-0408">Iron</keyword>
<protein>
    <recommendedName>
        <fullName evidence="8">Radical SAM core domain-containing protein</fullName>
    </recommendedName>
</protein>
<dbReference type="GO" id="GO:0016491">
    <property type="term" value="F:oxidoreductase activity"/>
    <property type="evidence" value="ECO:0007669"/>
    <property type="project" value="InterPro"/>
</dbReference>
<dbReference type="NCBIfam" id="TIGR03942">
    <property type="entry name" value="sulfatase_rSAM"/>
    <property type="match status" value="1"/>
</dbReference>
<dbReference type="InterPro" id="IPR034491">
    <property type="entry name" value="Anaerob_Ser_sulfatase-maturase"/>
</dbReference>
<dbReference type="PANTHER" id="PTHR43273">
    <property type="entry name" value="ANAEROBIC SULFATASE-MATURATING ENZYME HOMOLOG ASLB-RELATED"/>
    <property type="match status" value="1"/>
</dbReference>
<keyword evidence="6" id="KW-0411">Iron-sulfur</keyword>
<reference evidence="10" key="1">
    <citation type="submission" date="2017-06" db="EMBL/GenBank/DDBJ databases">
        <authorList>
            <person name="Varghese N."/>
            <person name="Submissions S."/>
        </authorList>
    </citation>
    <scope>NUCLEOTIDE SEQUENCE [LARGE SCALE GENOMIC DNA]</scope>
    <source>
        <strain evidence="10">DSM 137</strain>
    </source>
</reference>
<dbReference type="SFLD" id="SFLDS00029">
    <property type="entry name" value="Radical_SAM"/>
    <property type="match status" value="1"/>
</dbReference>
<evidence type="ECO:0000313" key="9">
    <source>
        <dbReference type="EMBL" id="SNB80893.1"/>
    </source>
</evidence>
<dbReference type="CDD" id="cd01335">
    <property type="entry name" value="Radical_SAM"/>
    <property type="match status" value="1"/>
</dbReference>
<dbReference type="SFLD" id="SFLDF00285">
    <property type="entry name" value="anaerobic_Ser-type_sulfatase-m"/>
    <property type="match status" value="1"/>
</dbReference>
<comment type="similarity">
    <text evidence="7">Belongs to the radical SAM superfamily. Anaerobic sulfatase-maturating enzyme family.</text>
</comment>
<dbReference type="Proteomes" id="UP000198418">
    <property type="component" value="Unassembled WGS sequence"/>
</dbReference>
<dbReference type="SFLD" id="SFLDG01072">
    <property type="entry name" value="dehydrogenase_like"/>
    <property type="match status" value="1"/>
</dbReference>
<evidence type="ECO:0000256" key="5">
    <source>
        <dbReference type="ARBA" id="ARBA00023004"/>
    </source>
</evidence>
<feature type="domain" description="Radical SAM core" evidence="8">
    <location>
        <begin position="4"/>
        <end position="232"/>
    </location>
</feature>
<dbReference type="PANTHER" id="PTHR43273:SF3">
    <property type="entry name" value="ANAEROBIC SULFATASE-MATURATING ENZYME HOMOLOG ASLB-RELATED"/>
    <property type="match status" value="1"/>
</dbReference>
<evidence type="ECO:0000313" key="10">
    <source>
        <dbReference type="Proteomes" id="UP000198418"/>
    </source>
</evidence>
<comment type="cofactor">
    <cofactor evidence="1">
        <name>[4Fe-4S] cluster</name>
        <dbReference type="ChEBI" id="CHEBI:49883"/>
    </cofactor>
</comment>
<keyword evidence="4" id="KW-0479">Metal-binding</keyword>
<dbReference type="GO" id="GO:0051539">
    <property type="term" value="F:4 iron, 4 sulfur cluster binding"/>
    <property type="evidence" value="ECO:0007669"/>
    <property type="project" value="UniProtKB-KW"/>
</dbReference>
<evidence type="ECO:0000256" key="3">
    <source>
        <dbReference type="ARBA" id="ARBA00022691"/>
    </source>
</evidence>
<dbReference type="Pfam" id="PF04055">
    <property type="entry name" value="Radical_SAM"/>
    <property type="match status" value="1"/>
</dbReference>
<dbReference type="OrthoDB" id="9782387at2"/>
<keyword evidence="10" id="KW-1185">Reference proteome</keyword>
<dbReference type="InterPro" id="IPR013785">
    <property type="entry name" value="Aldolase_TIM"/>
</dbReference>
<dbReference type="AlphaFoldDB" id="A0A212S6L9"/>
<dbReference type="InterPro" id="IPR023885">
    <property type="entry name" value="4Fe4S-binding_SPASM_dom"/>
</dbReference>
<dbReference type="SFLD" id="SFLDG01067">
    <property type="entry name" value="SPASM/twitch_domain_containing"/>
    <property type="match status" value="1"/>
</dbReference>
<dbReference type="InterPro" id="IPR047207">
    <property type="entry name" value="SPASM_anSME"/>
</dbReference>
<dbReference type="GO" id="GO:0046872">
    <property type="term" value="F:metal ion binding"/>
    <property type="evidence" value="ECO:0007669"/>
    <property type="project" value="UniProtKB-KW"/>
</dbReference>
<dbReference type="InterPro" id="IPR004027">
    <property type="entry name" value="SEC_C_motif"/>
</dbReference>
<sequence length="408" mass="44954">MSRPSARTAVHLMAKPTGAACNLACDYCFFLGKAQLYPGSSFRMSDEVLEAYVRQHLAQSGSEAVFLWQGGEPTLAGLDFYRRAVALQQRFRRPRQIVRNSLQTNGILLDDAWCAFLRRENFLVGISLDGPADRHDLYRRDKAGHGTFAKVLRAIERMAEHGVEFNILAAIHAGNEAWPLEVYRFLRDEAGARFLQFIPVVERTETGEVARRSVAPIAWGRFLIAIFDEWLRRDVGRVSVQIFEAALAAQLGAPSPVCAFAPTCGQALVLEHGGDVFMCDHFVDARHRLGNLLETPLADLAASGDLARFGQDKRDGLPAQCLACDVRFACQGECPKNRFVTSPQGGADLNYLCEGYRAFFRHVESPMRHLAAMLPATSAKIGVNAPCPCGSGRKFKRCHGAGRASLIA</sequence>
<dbReference type="NCBIfam" id="TIGR04085">
    <property type="entry name" value="rSAM_more_4Fe4S"/>
    <property type="match status" value="1"/>
</dbReference>
<keyword evidence="2" id="KW-0004">4Fe-4S</keyword>
<dbReference type="PROSITE" id="PS51918">
    <property type="entry name" value="RADICAL_SAM"/>
    <property type="match status" value="1"/>
</dbReference>
<dbReference type="EMBL" id="FYDG01000014">
    <property type="protein sequence ID" value="SNB80893.1"/>
    <property type="molecule type" value="Genomic_DNA"/>
</dbReference>
<dbReference type="InterPro" id="IPR007197">
    <property type="entry name" value="rSAM"/>
</dbReference>
<evidence type="ECO:0000256" key="1">
    <source>
        <dbReference type="ARBA" id="ARBA00001966"/>
    </source>
</evidence>
<dbReference type="SUPFAM" id="SSF103642">
    <property type="entry name" value="Sec-C motif"/>
    <property type="match status" value="1"/>
</dbReference>
<dbReference type="Gene3D" id="3.20.20.70">
    <property type="entry name" value="Aldolase class I"/>
    <property type="match status" value="1"/>
</dbReference>
<dbReference type="InterPro" id="IPR058240">
    <property type="entry name" value="rSAM_sf"/>
</dbReference>
<keyword evidence="3" id="KW-0949">S-adenosyl-L-methionine</keyword>
<dbReference type="InterPro" id="IPR023867">
    <property type="entry name" value="Sulphatase_maturase_rSAM"/>
</dbReference>
<dbReference type="SFLD" id="SFLDG01386">
    <property type="entry name" value="main_SPASM_domain-containing"/>
    <property type="match status" value="1"/>
</dbReference>